<dbReference type="SUPFAM" id="SSF103007">
    <property type="entry name" value="Hypothetical protein TT1725"/>
    <property type="match status" value="1"/>
</dbReference>
<name>A0A1Y2JZV1_9PROT</name>
<dbReference type="InterPro" id="IPR007546">
    <property type="entry name" value="DUF503"/>
</dbReference>
<reference evidence="1 2" key="1">
    <citation type="journal article" date="2016" name="BMC Genomics">
        <title>Combined genomic and structural analyses of a cultured magnetotactic bacterium reveals its niche adaptation to a dynamic environment.</title>
        <authorList>
            <person name="Araujo A.C."/>
            <person name="Morillo V."/>
            <person name="Cypriano J."/>
            <person name="Teixeira L.C."/>
            <person name="Leao P."/>
            <person name="Lyra S."/>
            <person name="Almeida L.G."/>
            <person name="Bazylinski D.A."/>
            <person name="Vasconcellos A.T."/>
            <person name="Abreu F."/>
            <person name="Lins U."/>
        </authorList>
    </citation>
    <scope>NUCLEOTIDE SEQUENCE [LARGE SCALE GENOMIC DNA]</scope>
    <source>
        <strain evidence="1 2">IT-1</strain>
    </source>
</reference>
<evidence type="ECO:0008006" key="3">
    <source>
        <dbReference type="Google" id="ProtNLM"/>
    </source>
</evidence>
<dbReference type="STRING" id="1434232.MAIT1_00860"/>
<proteinExistence type="predicted"/>
<dbReference type="EMBL" id="LVJN01000021">
    <property type="protein sequence ID" value="OSM00359.1"/>
    <property type="molecule type" value="Genomic_DNA"/>
</dbReference>
<dbReference type="Gene3D" id="3.30.70.1120">
    <property type="entry name" value="TT1725-like"/>
    <property type="match status" value="1"/>
</dbReference>
<sequence>MTLRIGVLETLLELHGVHSLKAKRGVIKSLLHKIRQTHQASVAEVSHQDLWDLAGIGVVVAGNEPAALQRRLQKILDEIENDGRVQVADYQTEIL</sequence>
<dbReference type="RefSeq" id="WP_085446975.1">
    <property type="nucleotide sequence ID" value="NZ_LVJN01000021.1"/>
</dbReference>
<dbReference type="Proteomes" id="UP000194003">
    <property type="component" value="Unassembled WGS sequence"/>
</dbReference>
<evidence type="ECO:0000313" key="2">
    <source>
        <dbReference type="Proteomes" id="UP000194003"/>
    </source>
</evidence>
<dbReference type="Pfam" id="PF04456">
    <property type="entry name" value="DUF503"/>
    <property type="match status" value="1"/>
</dbReference>
<dbReference type="PANTHER" id="PTHR36441">
    <property type="entry name" value="HYPOTHETICAL CYTOSOLIC PROTEIN"/>
    <property type="match status" value="1"/>
</dbReference>
<gene>
    <name evidence="1" type="ORF">MAIT1_00860</name>
</gene>
<dbReference type="PANTHER" id="PTHR36441:SF1">
    <property type="entry name" value="DUF503 DOMAIN-CONTAINING PROTEIN"/>
    <property type="match status" value="1"/>
</dbReference>
<organism evidence="1 2">
    <name type="scientific">Magnetofaba australis IT-1</name>
    <dbReference type="NCBI Taxonomy" id="1434232"/>
    <lineage>
        <taxon>Bacteria</taxon>
        <taxon>Pseudomonadati</taxon>
        <taxon>Pseudomonadota</taxon>
        <taxon>Magnetococcia</taxon>
        <taxon>Magnetococcales</taxon>
        <taxon>Magnetococcaceae</taxon>
        <taxon>Magnetofaba</taxon>
    </lineage>
</organism>
<dbReference type="OrthoDB" id="9809023at2"/>
<dbReference type="InterPro" id="IPR036746">
    <property type="entry name" value="TT1725-like_sf"/>
</dbReference>
<evidence type="ECO:0000313" key="1">
    <source>
        <dbReference type="EMBL" id="OSM00359.1"/>
    </source>
</evidence>
<keyword evidence="2" id="KW-1185">Reference proteome</keyword>
<comment type="caution">
    <text evidence="1">The sequence shown here is derived from an EMBL/GenBank/DDBJ whole genome shotgun (WGS) entry which is preliminary data.</text>
</comment>
<accession>A0A1Y2JZV1</accession>
<protein>
    <recommendedName>
        <fullName evidence="3">DUF503 domain-containing protein</fullName>
    </recommendedName>
</protein>
<dbReference type="AlphaFoldDB" id="A0A1Y2JZV1"/>